<dbReference type="PANTHER" id="PTHR30483:SF38">
    <property type="entry name" value="BLR7848 PROTEIN"/>
    <property type="match status" value="1"/>
</dbReference>
<organism evidence="5 6">
    <name type="scientific">Nocardia aurantia</name>
    <dbReference type="NCBI Taxonomy" id="2585199"/>
    <lineage>
        <taxon>Bacteria</taxon>
        <taxon>Bacillati</taxon>
        <taxon>Actinomycetota</taxon>
        <taxon>Actinomycetes</taxon>
        <taxon>Mycobacteriales</taxon>
        <taxon>Nocardiaceae</taxon>
        <taxon>Nocardia</taxon>
    </lineage>
</organism>
<proteinExistence type="inferred from homology"/>
<evidence type="ECO:0000256" key="3">
    <source>
        <dbReference type="SAM" id="SignalP"/>
    </source>
</evidence>
<protein>
    <recommendedName>
        <fullName evidence="4">Leucine-binding protein domain-containing protein</fullName>
    </recommendedName>
</protein>
<name>A0A7K0E185_9NOCA</name>
<feature type="signal peptide" evidence="3">
    <location>
        <begin position="1"/>
        <end position="27"/>
    </location>
</feature>
<keyword evidence="6" id="KW-1185">Reference proteome</keyword>
<dbReference type="InterPro" id="IPR028081">
    <property type="entry name" value="Leu-bd"/>
</dbReference>
<dbReference type="InterPro" id="IPR028082">
    <property type="entry name" value="Peripla_BP_I"/>
</dbReference>
<keyword evidence="2 3" id="KW-0732">Signal</keyword>
<dbReference type="AlphaFoldDB" id="A0A7K0E185"/>
<evidence type="ECO:0000313" key="5">
    <source>
        <dbReference type="EMBL" id="MQY31843.1"/>
    </source>
</evidence>
<sequence>MFYKRLRARHVAGLAALAAALMLVVTACSSSGGGSDADSPGGTPIVVGAMCSCTAQMTGGAFSLQPQVIQAWVDHTNAGGGINGHPVKVIELDDAGNPATALQNAKKLVQQYKVPAILFTEVLPSAAAYLKSTETPLIGFDLTFGPYSFPSLFTVGADEWTASVAVGDIAKRAGKQKFGYMYCNPGCEQPHAMAKASAEKLGIGYFGVPISLSQPDYVAQCLAAKSAGADALEIGSNGNGVSKVAGQCASQQYNPMLIGGAFVATKKVLNDPVLNGEKLWSSYANYQGDSTPPGAKVFSDAMQKYAGAAFNDPEFTPQYELAWAAGQMFKAAAEAGKIKPGATADDMRRGLYALKNETLGGLIAPTTYEPGKFFRTPCYYEFTIDSGKLTGGDKPNCVDQSVLDAITG</sequence>
<comment type="caution">
    <text evidence="5">The sequence shown here is derived from an EMBL/GenBank/DDBJ whole genome shotgun (WGS) entry which is preliminary data.</text>
</comment>
<dbReference type="PANTHER" id="PTHR30483">
    <property type="entry name" value="LEUCINE-SPECIFIC-BINDING PROTEIN"/>
    <property type="match status" value="1"/>
</dbReference>
<reference evidence="5 6" key="1">
    <citation type="submission" date="2019-10" db="EMBL/GenBank/DDBJ databases">
        <title>Nocardia macrotermitis sp. nov. and Nocardia aurantia sp. nov., isolated from the gut of fungus growing-termite Macrotermes natalensis.</title>
        <authorList>
            <person name="Benndorf R."/>
            <person name="Schwitalla J."/>
            <person name="Martin K."/>
            <person name="De Beer W."/>
            <person name="Kaster A.-K."/>
            <person name="Vollmers J."/>
            <person name="Poulsen M."/>
            <person name="Beemelmanns C."/>
        </authorList>
    </citation>
    <scope>NUCLEOTIDE SEQUENCE [LARGE SCALE GENOMIC DNA]</scope>
    <source>
        <strain evidence="5 6">RB56</strain>
    </source>
</reference>
<feature type="domain" description="Leucine-binding protein" evidence="4">
    <location>
        <begin position="65"/>
        <end position="362"/>
    </location>
</feature>
<dbReference type="Gene3D" id="3.40.50.2300">
    <property type="match status" value="2"/>
</dbReference>
<dbReference type="Pfam" id="PF13458">
    <property type="entry name" value="Peripla_BP_6"/>
    <property type="match status" value="1"/>
</dbReference>
<accession>A0A7K0E185</accession>
<dbReference type="EMBL" id="WEGI01000024">
    <property type="protein sequence ID" value="MQY31843.1"/>
    <property type="molecule type" value="Genomic_DNA"/>
</dbReference>
<dbReference type="InterPro" id="IPR051010">
    <property type="entry name" value="BCAA_transport"/>
</dbReference>
<dbReference type="Proteomes" id="UP000431401">
    <property type="component" value="Unassembled WGS sequence"/>
</dbReference>
<evidence type="ECO:0000259" key="4">
    <source>
        <dbReference type="Pfam" id="PF13458"/>
    </source>
</evidence>
<gene>
    <name evidence="5" type="ORF">NRB56_74540</name>
</gene>
<comment type="similarity">
    <text evidence="1">Belongs to the leucine-binding protein family.</text>
</comment>
<evidence type="ECO:0000313" key="6">
    <source>
        <dbReference type="Proteomes" id="UP000431401"/>
    </source>
</evidence>
<dbReference type="SUPFAM" id="SSF53822">
    <property type="entry name" value="Periplasmic binding protein-like I"/>
    <property type="match status" value="1"/>
</dbReference>
<feature type="chain" id="PRO_5039379777" description="Leucine-binding protein domain-containing protein" evidence="3">
    <location>
        <begin position="28"/>
        <end position="408"/>
    </location>
</feature>
<evidence type="ECO:0000256" key="2">
    <source>
        <dbReference type="ARBA" id="ARBA00022729"/>
    </source>
</evidence>
<dbReference type="PROSITE" id="PS51257">
    <property type="entry name" value="PROKAR_LIPOPROTEIN"/>
    <property type="match status" value="1"/>
</dbReference>
<evidence type="ECO:0000256" key="1">
    <source>
        <dbReference type="ARBA" id="ARBA00010062"/>
    </source>
</evidence>